<evidence type="ECO:0000313" key="6">
    <source>
        <dbReference type="EMBL" id="AID23672.1"/>
    </source>
</evidence>
<reference evidence="6" key="1">
    <citation type="journal article" date="2014" name="Curr. Biol.">
        <title>Whole-body acoel regeneration is controlled by wnt and bmp-admp signaling.</title>
        <authorList>
            <person name="Srivastava M."/>
            <person name="Mazza-Curll K.L."/>
            <person name="van Wolfswinkel J.C."/>
            <person name="Reddien P.W."/>
        </authorList>
    </citation>
    <scope>NUCLEOTIDE SEQUENCE</scope>
</reference>
<dbReference type="GO" id="GO:0030877">
    <property type="term" value="C:beta-catenin destruction complex"/>
    <property type="evidence" value="ECO:0007669"/>
    <property type="project" value="TreeGrafter"/>
</dbReference>
<protein>
    <submittedName>
        <fullName evidence="6">Axin-2</fullName>
    </submittedName>
</protein>
<dbReference type="InterPro" id="IPR043581">
    <property type="entry name" value="Axin-like"/>
</dbReference>
<dbReference type="Pfam" id="PF00778">
    <property type="entry name" value="DIX"/>
    <property type="match status" value="1"/>
</dbReference>
<dbReference type="InterPro" id="IPR001158">
    <property type="entry name" value="DIX"/>
</dbReference>
<evidence type="ECO:0000256" key="3">
    <source>
        <dbReference type="SAM" id="Coils"/>
    </source>
</evidence>
<dbReference type="EMBL" id="KJ658750">
    <property type="protein sequence ID" value="AID23672.1"/>
    <property type="molecule type" value="mRNA"/>
</dbReference>
<dbReference type="GO" id="GO:0005634">
    <property type="term" value="C:nucleus"/>
    <property type="evidence" value="ECO:0007669"/>
    <property type="project" value="TreeGrafter"/>
</dbReference>
<accession>A0A068CRP7</accession>
<dbReference type="GO" id="GO:0016055">
    <property type="term" value="P:Wnt signaling pathway"/>
    <property type="evidence" value="ECO:0007669"/>
    <property type="project" value="UniProtKB-KW"/>
</dbReference>
<dbReference type="GO" id="GO:0031625">
    <property type="term" value="F:ubiquitin protein ligase binding"/>
    <property type="evidence" value="ECO:0007669"/>
    <property type="project" value="TreeGrafter"/>
</dbReference>
<feature type="compositionally biased region" description="Basic residues" evidence="4">
    <location>
        <begin position="17"/>
        <end position="29"/>
    </location>
</feature>
<dbReference type="Gene3D" id="2.40.240.130">
    <property type="match status" value="1"/>
</dbReference>
<feature type="region of interest" description="Disordered" evidence="4">
    <location>
        <begin position="302"/>
        <end position="348"/>
    </location>
</feature>
<dbReference type="GO" id="GO:0005886">
    <property type="term" value="C:plasma membrane"/>
    <property type="evidence" value="ECO:0007669"/>
    <property type="project" value="TreeGrafter"/>
</dbReference>
<dbReference type="GO" id="GO:0090090">
    <property type="term" value="P:negative regulation of canonical Wnt signaling pathway"/>
    <property type="evidence" value="ECO:0007669"/>
    <property type="project" value="InterPro"/>
</dbReference>
<feature type="compositionally biased region" description="Low complexity" evidence="4">
    <location>
        <begin position="179"/>
        <end position="194"/>
    </location>
</feature>
<feature type="compositionally biased region" description="Basic and acidic residues" evidence="4">
    <location>
        <begin position="198"/>
        <end position="218"/>
    </location>
</feature>
<dbReference type="InterPro" id="IPR038207">
    <property type="entry name" value="DIX_dom_sf"/>
</dbReference>
<feature type="domain" description="DIX" evidence="5">
    <location>
        <begin position="353"/>
        <end position="436"/>
    </location>
</feature>
<organism evidence="6">
    <name type="scientific">Hofstenia miamia</name>
    <name type="common">Three-banded panther worm</name>
    <dbReference type="NCBI Taxonomy" id="442651"/>
    <lineage>
        <taxon>Eukaryota</taxon>
        <taxon>Metazoa</taxon>
        <taxon>Xenacoelomorpha</taxon>
        <taxon>Acoelomorpha</taxon>
        <taxon>Acoela</taxon>
        <taxon>Hofsteniidae</taxon>
        <taxon>Hofstenia</taxon>
    </lineage>
</organism>
<feature type="coiled-coil region" evidence="3">
    <location>
        <begin position="62"/>
        <end position="92"/>
    </location>
</feature>
<feature type="compositionally biased region" description="Polar residues" evidence="4">
    <location>
        <begin position="1"/>
        <end position="16"/>
    </location>
</feature>
<dbReference type="PANTHER" id="PTHR46102">
    <property type="entry name" value="AXIN"/>
    <property type="match status" value="1"/>
</dbReference>
<dbReference type="InterPro" id="IPR029071">
    <property type="entry name" value="Ubiquitin-like_domsf"/>
</dbReference>
<evidence type="ECO:0000259" key="5">
    <source>
        <dbReference type="PROSITE" id="PS50841"/>
    </source>
</evidence>
<dbReference type="AlphaFoldDB" id="A0A068CRP7"/>
<keyword evidence="1 2" id="KW-0879">Wnt signaling pathway</keyword>
<dbReference type="InterPro" id="IPR014936">
    <property type="entry name" value="Axin_b-cat-bd"/>
</dbReference>
<dbReference type="Pfam" id="PF08833">
    <property type="entry name" value="Axin_b-cat_bind"/>
    <property type="match status" value="1"/>
</dbReference>
<feature type="compositionally biased region" description="Polar residues" evidence="4">
    <location>
        <begin position="249"/>
        <end position="264"/>
    </location>
</feature>
<dbReference type="GO" id="GO:0032436">
    <property type="term" value="P:positive regulation of proteasomal ubiquitin-dependent protein catabolic process"/>
    <property type="evidence" value="ECO:0007669"/>
    <property type="project" value="TreeGrafter"/>
</dbReference>
<keyword evidence="3" id="KW-0175">Coiled coil</keyword>
<dbReference type="PANTHER" id="PTHR46102:SF2">
    <property type="entry name" value="AXIN"/>
    <property type="match status" value="1"/>
</dbReference>
<proteinExistence type="evidence at transcript level"/>
<evidence type="ECO:0000256" key="1">
    <source>
        <dbReference type="ARBA" id="ARBA00022687"/>
    </source>
</evidence>
<dbReference type="GO" id="GO:0008013">
    <property type="term" value="F:beta-catenin binding"/>
    <property type="evidence" value="ECO:0007669"/>
    <property type="project" value="TreeGrafter"/>
</dbReference>
<sequence>MSITDSSVDYSQPTNKRFQHMARRERRNMKSTAAKNGPQVLPYIHLPPRTQSEMNNDPNIFAEILITRLEKLKKEQDREESAEKKLSEKLRKCEVDAGLEPSSQARLRSMIVATQDPVLDDTEDMLEAHCSRVFHDGCYSPGRCHSCGAANTLPAGGFSSQKKPRRVRTTNTGGRKCETSSSGKSTSSGVDSGVYDGTSHHSSESRSSDKQQMVRDWVRQSSFEPGRHKPKHNSNRFASLSPGPIPRITSFNRKSPGVQNSRSGSLERQAYIVGGNLSVYAPNIRPTDDAFSGSLRGQILPSGTLANSAPETECLLDPTKQRSEERKKSQKKDKRVSTGKQPSSNNSVISTTNVETVVAYYFCQEPIPYRTTVPFREVTLAHFKSLMTRRGRFRYFFKRHSNEIEPGGVVQEEIRDDTALLPLFEGKVIGRVEKIE</sequence>
<dbReference type="SMART" id="SM00021">
    <property type="entry name" value="DAX"/>
    <property type="match status" value="1"/>
</dbReference>
<dbReference type="PROSITE" id="PS50841">
    <property type="entry name" value="DIX"/>
    <property type="match status" value="1"/>
</dbReference>
<feature type="region of interest" description="Disordered" evidence="4">
    <location>
        <begin position="153"/>
        <end position="264"/>
    </location>
</feature>
<dbReference type="GO" id="GO:0048468">
    <property type="term" value="P:cell development"/>
    <property type="evidence" value="ECO:0007669"/>
    <property type="project" value="TreeGrafter"/>
</dbReference>
<dbReference type="GO" id="GO:0019901">
    <property type="term" value="F:protein kinase binding"/>
    <property type="evidence" value="ECO:0007669"/>
    <property type="project" value="TreeGrafter"/>
</dbReference>
<dbReference type="SUPFAM" id="SSF54236">
    <property type="entry name" value="Ubiquitin-like"/>
    <property type="match status" value="1"/>
</dbReference>
<feature type="region of interest" description="Disordered" evidence="4">
    <location>
        <begin position="1"/>
        <end position="31"/>
    </location>
</feature>
<evidence type="ECO:0000256" key="4">
    <source>
        <dbReference type="SAM" id="MobiDB-lite"/>
    </source>
</evidence>
<dbReference type="GO" id="GO:0060090">
    <property type="term" value="F:molecular adaptor activity"/>
    <property type="evidence" value="ECO:0007669"/>
    <property type="project" value="TreeGrafter"/>
</dbReference>
<evidence type="ECO:0000256" key="2">
    <source>
        <dbReference type="PROSITE-ProRule" id="PRU00069"/>
    </source>
</evidence>
<name>A0A068CRP7_HOFMI</name>